<evidence type="ECO:0000313" key="2">
    <source>
        <dbReference type="EMBL" id="EEL69932.1"/>
    </source>
</evidence>
<comment type="caution">
    <text evidence="2">The sequence shown here is derived from an EMBL/GenBank/DDBJ whole genome shotgun (WGS) entry which is preliminary data.</text>
</comment>
<dbReference type="EMBL" id="ACMP01000085">
    <property type="protein sequence ID" value="EEL69932.1"/>
    <property type="molecule type" value="Genomic_DNA"/>
</dbReference>
<dbReference type="InterPro" id="IPR025164">
    <property type="entry name" value="Toastrack_DUF4097"/>
</dbReference>
<accession>C2XWQ5</accession>
<organism evidence="2">
    <name type="scientific">Bacillus mycoides</name>
    <dbReference type="NCBI Taxonomy" id="1405"/>
    <lineage>
        <taxon>Bacteria</taxon>
        <taxon>Bacillati</taxon>
        <taxon>Bacillota</taxon>
        <taxon>Bacilli</taxon>
        <taxon>Bacillales</taxon>
        <taxon>Bacillaceae</taxon>
        <taxon>Bacillus</taxon>
        <taxon>Bacillus cereus group</taxon>
    </lineage>
</organism>
<dbReference type="Proteomes" id="UP000001753">
    <property type="component" value="Chromosome"/>
</dbReference>
<dbReference type="Pfam" id="PF13349">
    <property type="entry name" value="DUF4097"/>
    <property type="match status" value="1"/>
</dbReference>
<dbReference type="HOGENOM" id="CLU_068433_1_0_9"/>
<name>C2XWQ5_BACMY</name>
<reference evidence="2" key="1">
    <citation type="journal article" date="2012" name="Genome Res.">
        <title>Genomic characterization of the Bacillus cereus sensu lato species: Backdrop to the evolution of Bacillus anthracis.</title>
        <authorList>
            <person name="Zwick M.E."/>
            <person name="Joseph S.J."/>
            <person name="Didelot X."/>
            <person name="Chen P.E."/>
            <person name="Bishop-Lilly K.A."/>
            <person name="Stewart A.C."/>
            <person name="Willner K."/>
            <person name="Nolan N."/>
            <person name="Lentz S."/>
            <person name="Thomason M.K."/>
            <person name="Sozhamannan S."/>
            <person name="Mateczun A.J."/>
            <person name="Du L."/>
            <person name="Read T.D."/>
        </authorList>
    </citation>
    <scope>NUCLEOTIDE SEQUENCE [LARGE SCALE GENOMIC DNA]</scope>
    <source>
        <strain evidence="2">AH603</strain>
    </source>
</reference>
<gene>
    <name evidence="2" type="ORF">bcere0026_31330</name>
</gene>
<protein>
    <recommendedName>
        <fullName evidence="1">DUF4097 domain-containing protein</fullName>
    </recommendedName>
</protein>
<feature type="domain" description="DUF4097" evidence="1">
    <location>
        <begin position="13"/>
        <end position="219"/>
    </location>
</feature>
<dbReference type="AlphaFoldDB" id="C2XWQ5"/>
<evidence type="ECO:0000259" key="1">
    <source>
        <dbReference type="Pfam" id="PF13349"/>
    </source>
</evidence>
<proteinExistence type="predicted"/>
<sequence>MKVTLDGEVNPNIKRTLATDEKDSTLLISYKEKQQSWFNFNISEVLVPLTLNVYLPEKQYDSLKISNNNGYVSAKQQNTTHFDINTSNGRVELREINSQKINVETNNGSMDFKDITAQNIHVKSNNGRIMLDHVEGELEGQSKNGSLSLKTNELDRNLNFTTHNGKINIETEKEPTNVQFNVSVDNGKANILNKYNGNAVIGKGENQIKLNTHNGSISVKKHGN</sequence>